<proteinExistence type="predicted"/>
<reference evidence="2" key="1">
    <citation type="journal article" date="2022" name="bioRxiv">
        <title>Sequencing and chromosome-scale assembly of the giantPleurodeles waltlgenome.</title>
        <authorList>
            <person name="Brown T."/>
            <person name="Elewa A."/>
            <person name="Iarovenko S."/>
            <person name="Subramanian E."/>
            <person name="Araus A.J."/>
            <person name="Petzold A."/>
            <person name="Susuki M."/>
            <person name="Suzuki K.-i.T."/>
            <person name="Hayashi T."/>
            <person name="Toyoda A."/>
            <person name="Oliveira C."/>
            <person name="Osipova E."/>
            <person name="Leigh N.D."/>
            <person name="Simon A."/>
            <person name="Yun M.H."/>
        </authorList>
    </citation>
    <scope>NUCLEOTIDE SEQUENCE</scope>
    <source>
        <strain evidence="2">20211129_DDA</strain>
        <tissue evidence="2">Liver</tissue>
    </source>
</reference>
<feature type="region of interest" description="Disordered" evidence="1">
    <location>
        <begin position="1"/>
        <end position="41"/>
    </location>
</feature>
<dbReference type="AlphaFoldDB" id="A0AAV7T2D6"/>
<comment type="caution">
    <text evidence="2">The sequence shown here is derived from an EMBL/GenBank/DDBJ whole genome shotgun (WGS) entry which is preliminary data.</text>
</comment>
<keyword evidence="3" id="KW-1185">Reference proteome</keyword>
<dbReference type="EMBL" id="JANPWB010000007">
    <property type="protein sequence ID" value="KAJ1170725.1"/>
    <property type="molecule type" value="Genomic_DNA"/>
</dbReference>
<evidence type="ECO:0000256" key="1">
    <source>
        <dbReference type="SAM" id="MobiDB-lite"/>
    </source>
</evidence>
<name>A0AAV7T2D6_PLEWA</name>
<evidence type="ECO:0000313" key="3">
    <source>
        <dbReference type="Proteomes" id="UP001066276"/>
    </source>
</evidence>
<protein>
    <submittedName>
        <fullName evidence="2">Uncharacterized protein</fullName>
    </submittedName>
</protein>
<gene>
    <name evidence="2" type="ORF">NDU88_002598</name>
</gene>
<dbReference type="Proteomes" id="UP001066276">
    <property type="component" value="Chromosome 4_1"/>
</dbReference>
<feature type="compositionally biased region" description="Low complexity" evidence="1">
    <location>
        <begin position="124"/>
        <end position="138"/>
    </location>
</feature>
<feature type="region of interest" description="Disordered" evidence="1">
    <location>
        <begin position="79"/>
        <end position="155"/>
    </location>
</feature>
<evidence type="ECO:0000313" key="2">
    <source>
        <dbReference type="EMBL" id="KAJ1170725.1"/>
    </source>
</evidence>
<sequence>MVLLSGGISDQDDVAGSNDESEARPGSIIPSCRSAKPSADPATYLSVHGVRSSSSKHSVRGLQGIVGIRLPALRSSMRAVQAPRAPRMECRESAGAAHTAQQSRPHLQEGAECRTLGAPEPERQSSPSPAPRAAFPAREPVRSATARGLRVHHQL</sequence>
<accession>A0AAV7T2D6</accession>
<organism evidence="2 3">
    <name type="scientific">Pleurodeles waltl</name>
    <name type="common">Iberian ribbed newt</name>
    <dbReference type="NCBI Taxonomy" id="8319"/>
    <lineage>
        <taxon>Eukaryota</taxon>
        <taxon>Metazoa</taxon>
        <taxon>Chordata</taxon>
        <taxon>Craniata</taxon>
        <taxon>Vertebrata</taxon>
        <taxon>Euteleostomi</taxon>
        <taxon>Amphibia</taxon>
        <taxon>Batrachia</taxon>
        <taxon>Caudata</taxon>
        <taxon>Salamandroidea</taxon>
        <taxon>Salamandridae</taxon>
        <taxon>Pleurodelinae</taxon>
        <taxon>Pleurodeles</taxon>
    </lineage>
</organism>